<name>A0ABN1KCS7_9BURK</name>
<evidence type="ECO:0000313" key="5">
    <source>
        <dbReference type="Proteomes" id="UP001500279"/>
    </source>
</evidence>
<dbReference type="InterPro" id="IPR016032">
    <property type="entry name" value="Sig_transdc_resp-reg_C-effctor"/>
</dbReference>
<evidence type="ECO:0000259" key="3">
    <source>
        <dbReference type="PROSITE" id="PS51755"/>
    </source>
</evidence>
<dbReference type="SUPFAM" id="SSF46894">
    <property type="entry name" value="C-terminal effector domain of the bipartite response regulators"/>
    <property type="match status" value="1"/>
</dbReference>
<dbReference type="PROSITE" id="PS51755">
    <property type="entry name" value="OMPR_PHOB"/>
    <property type="match status" value="1"/>
</dbReference>
<dbReference type="Pfam" id="PF00486">
    <property type="entry name" value="Trans_reg_C"/>
    <property type="match status" value="1"/>
</dbReference>
<dbReference type="EMBL" id="BAAAEW010000033">
    <property type="protein sequence ID" value="GAA0762117.1"/>
    <property type="molecule type" value="Genomic_DNA"/>
</dbReference>
<dbReference type="SUPFAM" id="SSF48452">
    <property type="entry name" value="TPR-like"/>
    <property type="match status" value="2"/>
</dbReference>
<sequence length="684" mass="73820">MLLHLIEHCGRVVGKEELLNHLWHGRVVSEGVLARSVMQARKAIGDEGGEEALIKTIHKVGYRFVGSLLPAAAAPLPSATQQRRVAVLPIENRTGETRFDWISLGLAALVCNALSGRVALAVVDLNLMLFELGQLPADMGSREKADALRQRLGADCVLQSVLRWQGNALWLAYQCTGEVEAGPAGTLRGDEPSEMALRMAAEVAQGLCPQGAVPLVPESQDPFVNQVIGRGTQLAAQYQFRAAAKFFEVVLELEPRNSAAQLEYLRSLTNGEDPRALEVGTALLSQAREVGDERLQAIVHLALGHALLMGETRGAIPNAVDHLAQSIRSASAVGAPDILVRARLGQAMALRLQGDVPRAEAALNALHHELSTVGGSRLHLSLVKDNLAVVEAEQGHLLKARNLLDEVLLLNRAHGLRSAASLTLMNLARINAGLGCLALARSQAAESEQGFDSLQQPHAAASIAEAAAEVYGELGLVRDLDRVLERLAPLCERAGLPPKSQWLTARARREMCAGRAEAAGALFKRTVAMAQRSQAHLRLRYRQLWRLEMSLRFGDVVAAEARLAQLAELPAVLINGELQSAMARARAALAFRLGHAEQALKHLEDAVSLAPAGRWRAMALMDAAWMDLTAGRTGQAQMRLRALSPWLDEHPLGRALNGQSSNGRFVLPHTSTAADIEWLLPSLR</sequence>
<dbReference type="Gene3D" id="1.10.10.10">
    <property type="entry name" value="Winged helix-like DNA-binding domain superfamily/Winged helix DNA-binding domain"/>
    <property type="match status" value="1"/>
</dbReference>
<protein>
    <recommendedName>
        <fullName evidence="3">OmpR/PhoB-type domain-containing protein</fullName>
    </recommendedName>
</protein>
<feature type="DNA-binding region" description="OmpR/PhoB-type" evidence="2">
    <location>
        <begin position="1"/>
        <end position="66"/>
    </location>
</feature>
<evidence type="ECO:0000313" key="4">
    <source>
        <dbReference type="EMBL" id="GAA0762117.1"/>
    </source>
</evidence>
<dbReference type="InterPro" id="IPR001867">
    <property type="entry name" value="OmpR/PhoB-type_DNA-bd"/>
</dbReference>
<dbReference type="InterPro" id="IPR011990">
    <property type="entry name" value="TPR-like_helical_dom_sf"/>
</dbReference>
<keyword evidence="1 2" id="KW-0238">DNA-binding</keyword>
<proteinExistence type="predicted"/>
<evidence type="ECO:0000256" key="1">
    <source>
        <dbReference type="ARBA" id="ARBA00023125"/>
    </source>
</evidence>
<gene>
    <name evidence="4" type="ORF">GCM10009107_46260</name>
</gene>
<accession>A0ABN1KCS7</accession>
<keyword evidence="5" id="KW-1185">Reference proteome</keyword>
<dbReference type="CDD" id="cd00383">
    <property type="entry name" value="trans_reg_C"/>
    <property type="match status" value="1"/>
</dbReference>
<dbReference type="SMART" id="SM00862">
    <property type="entry name" value="Trans_reg_C"/>
    <property type="match status" value="1"/>
</dbReference>
<dbReference type="InterPro" id="IPR036388">
    <property type="entry name" value="WH-like_DNA-bd_sf"/>
</dbReference>
<feature type="domain" description="OmpR/PhoB-type" evidence="3">
    <location>
        <begin position="1"/>
        <end position="66"/>
    </location>
</feature>
<evidence type="ECO:0000256" key="2">
    <source>
        <dbReference type="PROSITE-ProRule" id="PRU01091"/>
    </source>
</evidence>
<comment type="caution">
    <text evidence="4">The sequence shown here is derived from an EMBL/GenBank/DDBJ whole genome shotgun (WGS) entry which is preliminary data.</text>
</comment>
<dbReference type="Proteomes" id="UP001500279">
    <property type="component" value="Unassembled WGS sequence"/>
</dbReference>
<organism evidence="4 5">
    <name type="scientific">Ideonella azotifigens</name>
    <dbReference type="NCBI Taxonomy" id="513160"/>
    <lineage>
        <taxon>Bacteria</taxon>
        <taxon>Pseudomonadati</taxon>
        <taxon>Pseudomonadota</taxon>
        <taxon>Betaproteobacteria</taxon>
        <taxon>Burkholderiales</taxon>
        <taxon>Sphaerotilaceae</taxon>
        <taxon>Ideonella</taxon>
    </lineage>
</organism>
<reference evidence="4 5" key="1">
    <citation type="journal article" date="2019" name="Int. J. Syst. Evol. Microbiol.">
        <title>The Global Catalogue of Microorganisms (GCM) 10K type strain sequencing project: providing services to taxonomists for standard genome sequencing and annotation.</title>
        <authorList>
            <consortium name="The Broad Institute Genomics Platform"/>
            <consortium name="The Broad Institute Genome Sequencing Center for Infectious Disease"/>
            <person name="Wu L."/>
            <person name="Ma J."/>
        </authorList>
    </citation>
    <scope>NUCLEOTIDE SEQUENCE [LARGE SCALE GENOMIC DNA]</scope>
    <source>
        <strain evidence="4 5">JCM 15503</strain>
    </source>
</reference>
<dbReference type="Gene3D" id="1.25.40.10">
    <property type="entry name" value="Tetratricopeptide repeat domain"/>
    <property type="match status" value="1"/>
</dbReference>